<dbReference type="InterPro" id="IPR050598">
    <property type="entry name" value="AminoAcid_Transporter"/>
</dbReference>
<dbReference type="PIRSF" id="PIRSF006060">
    <property type="entry name" value="AA_transporter"/>
    <property type="match status" value="1"/>
</dbReference>
<dbReference type="RefSeq" id="WP_166690518.1">
    <property type="nucleotide sequence ID" value="NZ_WAEL01000001.1"/>
</dbReference>
<dbReference type="PANTHER" id="PTHR11785">
    <property type="entry name" value="AMINO ACID TRANSPORTER"/>
    <property type="match status" value="1"/>
</dbReference>
<comment type="subcellular location">
    <subcellularLocation>
        <location evidence="1">Membrane</location>
        <topology evidence="1">Multi-pass membrane protein</topology>
    </subcellularLocation>
</comment>
<name>A0ABX0QCH3_9BACT</name>
<dbReference type="Gene3D" id="1.20.1740.10">
    <property type="entry name" value="Amino acid/polyamine transporter I"/>
    <property type="match status" value="1"/>
</dbReference>
<feature type="transmembrane region" description="Helical" evidence="5">
    <location>
        <begin position="428"/>
        <end position="447"/>
    </location>
</feature>
<feature type="transmembrane region" description="Helical" evidence="5">
    <location>
        <begin position="388"/>
        <end position="408"/>
    </location>
</feature>
<comment type="caution">
    <text evidence="6">The sequence shown here is derived from an EMBL/GenBank/DDBJ whole genome shotgun (WGS) entry which is preliminary data.</text>
</comment>
<evidence type="ECO:0000256" key="3">
    <source>
        <dbReference type="ARBA" id="ARBA00022989"/>
    </source>
</evidence>
<evidence type="ECO:0000256" key="5">
    <source>
        <dbReference type="SAM" id="Phobius"/>
    </source>
</evidence>
<dbReference type="EMBL" id="WAEL01000001">
    <property type="protein sequence ID" value="NID08627.1"/>
    <property type="molecule type" value="Genomic_DNA"/>
</dbReference>
<accession>A0ABX0QCH3</accession>
<evidence type="ECO:0000313" key="6">
    <source>
        <dbReference type="EMBL" id="NID08627.1"/>
    </source>
</evidence>
<evidence type="ECO:0000256" key="2">
    <source>
        <dbReference type="ARBA" id="ARBA00022692"/>
    </source>
</evidence>
<feature type="transmembrane region" description="Helical" evidence="5">
    <location>
        <begin position="264"/>
        <end position="290"/>
    </location>
</feature>
<feature type="transmembrane region" description="Helical" evidence="5">
    <location>
        <begin position="453"/>
        <end position="470"/>
    </location>
</feature>
<evidence type="ECO:0000256" key="4">
    <source>
        <dbReference type="ARBA" id="ARBA00023136"/>
    </source>
</evidence>
<organism evidence="6 7">
    <name type="scientific">Fibrivirga algicola</name>
    <dbReference type="NCBI Taxonomy" id="2950420"/>
    <lineage>
        <taxon>Bacteria</taxon>
        <taxon>Pseudomonadati</taxon>
        <taxon>Bacteroidota</taxon>
        <taxon>Cytophagia</taxon>
        <taxon>Cytophagales</taxon>
        <taxon>Spirosomataceae</taxon>
        <taxon>Fibrivirga</taxon>
    </lineage>
</organism>
<keyword evidence="7" id="KW-1185">Reference proteome</keyword>
<reference evidence="6" key="1">
    <citation type="submission" date="2024-05" db="EMBL/GenBank/DDBJ databases">
        <authorList>
            <person name="Jung D.-H."/>
        </authorList>
    </citation>
    <scope>NUCLEOTIDE SEQUENCE</scope>
    <source>
        <strain evidence="6">JA-25</strain>
    </source>
</reference>
<proteinExistence type="predicted"/>
<protein>
    <submittedName>
        <fullName evidence="6">Amino acid permease</fullName>
    </submittedName>
</protein>
<feature type="transmembrane region" description="Helical" evidence="5">
    <location>
        <begin position="140"/>
        <end position="161"/>
    </location>
</feature>
<dbReference type="Pfam" id="PF13520">
    <property type="entry name" value="AA_permease_2"/>
    <property type="match status" value="1"/>
</dbReference>
<gene>
    <name evidence="6" type="ORF">F7231_00460</name>
</gene>
<feature type="transmembrane region" description="Helical" evidence="5">
    <location>
        <begin position="310"/>
        <end position="343"/>
    </location>
</feature>
<dbReference type="PANTHER" id="PTHR11785:SF512">
    <property type="entry name" value="SOBREMESA, ISOFORM B"/>
    <property type="match status" value="1"/>
</dbReference>
<feature type="transmembrane region" description="Helical" evidence="5">
    <location>
        <begin position="173"/>
        <end position="194"/>
    </location>
</feature>
<evidence type="ECO:0000313" key="7">
    <source>
        <dbReference type="Proteomes" id="UP000606008"/>
    </source>
</evidence>
<dbReference type="Proteomes" id="UP000606008">
    <property type="component" value="Unassembled WGS sequence"/>
</dbReference>
<sequence length="479" mass="51674">MQTTDDAVTEFVPRLGLLDATMIVSGSMIGSGIFIVTAEITRNVGGAGWMLAMWALAGLVTVIAAVSYGELAAMFPKAGGQYVYLREAYNPLVGFLYGWSFFTVIQTGTIAAVGVAFAKFTAYLIPAFSETNFLLDLGFFRLSAAQLVSIFIIVLLTYINSRGVKEGAALQTFLTLVKLVSLFGLIVCGFIWGVDADVWRANWQNAWSLSALNQADGQVTYTSLSGLAAFGAIAIAMKGTLFSSDSWHSITSIASEVKRPQRNIGLSLVLGTLVVTAIYLLANLMYLAVVPLKAIAFAPSDRVGVVAADYIFGSSGTIIIAIMVMISTFGCNNGLILSGARVYYIMAKDGLFFRKAGVLNKNDVPGFSLWTQCIWASVLCLTGEYNNLLALVIFGVLIFYILTILGIYRLRRLRPDLDRPYKAPGYPFLPAIYVVVAAVLAVLLLIFETQYTLPGLGIILSGVPVYYLLIRQGNKAAAN</sequence>
<keyword evidence="2 5" id="KW-0812">Transmembrane</keyword>
<evidence type="ECO:0000256" key="1">
    <source>
        <dbReference type="ARBA" id="ARBA00004141"/>
    </source>
</evidence>
<feature type="transmembrane region" description="Helical" evidence="5">
    <location>
        <begin position="20"/>
        <end position="40"/>
    </location>
</feature>
<keyword evidence="4 5" id="KW-0472">Membrane</keyword>
<dbReference type="InterPro" id="IPR002293">
    <property type="entry name" value="AA/rel_permease1"/>
</dbReference>
<feature type="transmembrane region" description="Helical" evidence="5">
    <location>
        <begin position="47"/>
        <end position="68"/>
    </location>
</feature>
<keyword evidence="3 5" id="KW-1133">Transmembrane helix</keyword>